<sequence>MFMFSTVESDSTTPVTGPAPTKIIQSQNQYRTCRIKVPDLEQPVPAVCVDQEYYSFFKAVENAEKTLEIVAKLGKVGDSTVITKTPKGYAIWVQEPNAQLHRS</sequence>
<dbReference type="AlphaFoldDB" id="A0A073CE95"/>
<evidence type="ECO:0000313" key="3">
    <source>
        <dbReference type="Proteomes" id="UP000027395"/>
    </source>
</evidence>
<accession>A0A073CE95</accession>
<reference evidence="2 3" key="1">
    <citation type="journal article" date="2014" name="Appl. Environ. Microbiol.">
        <title>Elucidation of insertion elements encoded on plasmids and in vitro construction of shuttle vectors from the toxic cyanobacterium Planktothrix.</title>
        <authorList>
            <person name="Christiansen G."/>
            <person name="Goesmann A."/>
            <person name="Kurmayer R."/>
        </authorList>
    </citation>
    <scope>NUCLEOTIDE SEQUENCE [LARGE SCALE GENOMIC DNA]</scope>
    <source>
        <strain evidence="2 3">NIVA-CYA 126/8</strain>
    </source>
</reference>
<dbReference type="eggNOG" id="ENOG5032Y0T">
    <property type="taxonomic scope" value="Bacteria"/>
</dbReference>
<dbReference type="Proteomes" id="UP000027395">
    <property type="component" value="Chromosome"/>
</dbReference>
<protein>
    <submittedName>
        <fullName evidence="2">Uncharacterized protein</fullName>
    </submittedName>
</protein>
<evidence type="ECO:0000313" key="2">
    <source>
        <dbReference type="EMBL" id="KEI66634.1"/>
    </source>
</evidence>
<organism evidence="2 3">
    <name type="scientific">Planktothrix agardhii (strain NIVA-CYA 126/8)</name>
    <dbReference type="NCBI Taxonomy" id="388467"/>
    <lineage>
        <taxon>Bacteria</taxon>
        <taxon>Bacillati</taxon>
        <taxon>Cyanobacteriota</taxon>
        <taxon>Cyanophyceae</taxon>
        <taxon>Oscillatoriophycideae</taxon>
        <taxon>Oscillatoriales</taxon>
        <taxon>Microcoleaceae</taxon>
        <taxon>Planktothrix</taxon>
    </lineage>
</organism>
<name>A0A073CE95_PLAA1</name>
<dbReference type="HOGENOM" id="CLU_2261151_0_0_3"/>
<proteinExistence type="predicted"/>
<dbReference type="PATRIC" id="fig|388467.6.peg.1556"/>
<dbReference type="STRING" id="388467.A19Y_1621"/>
<gene>
    <name evidence="2" type="ORF">A19Y_1621</name>
</gene>
<feature type="compositionally biased region" description="Polar residues" evidence="1">
    <location>
        <begin position="1"/>
        <end position="15"/>
    </location>
</feature>
<dbReference type="EMBL" id="CM002803">
    <property type="protein sequence ID" value="KEI66634.1"/>
    <property type="molecule type" value="Genomic_DNA"/>
</dbReference>
<evidence type="ECO:0000256" key="1">
    <source>
        <dbReference type="SAM" id="MobiDB-lite"/>
    </source>
</evidence>
<feature type="region of interest" description="Disordered" evidence="1">
    <location>
        <begin position="1"/>
        <end position="21"/>
    </location>
</feature>
<keyword evidence="3" id="KW-1185">Reference proteome</keyword>